<organism evidence="1 2">
    <name type="scientific">Heterorhabditis bacteriophora</name>
    <name type="common">Entomopathogenic nematode worm</name>
    <dbReference type="NCBI Taxonomy" id="37862"/>
    <lineage>
        <taxon>Eukaryota</taxon>
        <taxon>Metazoa</taxon>
        <taxon>Ecdysozoa</taxon>
        <taxon>Nematoda</taxon>
        <taxon>Chromadorea</taxon>
        <taxon>Rhabditida</taxon>
        <taxon>Rhabditina</taxon>
        <taxon>Rhabditomorpha</taxon>
        <taxon>Strongyloidea</taxon>
        <taxon>Heterorhabditidae</taxon>
        <taxon>Heterorhabditis</taxon>
    </lineage>
</organism>
<name>A0A1I7X4K6_HETBA</name>
<keyword evidence="1" id="KW-1185">Reference proteome</keyword>
<dbReference type="Proteomes" id="UP000095283">
    <property type="component" value="Unplaced"/>
</dbReference>
<evidence type="ECO:0000313" key="1">
    <source>
        <dbReference type="Proteomes" id="UP000095283"/>
    </source>
</evidence>
<accession>A0A1I7X4K6</accession>
<reference evidence="2" key="1">
    <citation type="submission" date="2016-11" db="UniProtKB">
        <authorList>
            <consortium name="WormBaseParasite"/>
        </authorList>
    </citation>
    <scope>IDENTIFICATION</scope>
</reference>
<dbReference type="Gene3D" id="1.10.10.60">
    <property type="entry name" value="Homeodomain-like"/>
    <property type="match status" value="1"/>
</dbReference>
<sequence>MGRASTLSLHERGQTKVLSTTGHTVKRITDVVRCSREAIMNFLRHQEEYGTKKSSGRLSKLNDREKGKFCGLRRITQSALLESRMLDKCPQLTQEHNDERLCWARIFMRYNWEKCYCLGSVQRYRTDQLDVCVNKMNSADFQNVLGHRLVHSRDMNPMESLRTILLCPIYAGNRQLETAKDLQFSISKEWNEVDEGVIRNLVNSMPERIFQVINRNGSCTDY</sequence>
<evidence type="ECO:0000313" key="2">
    <source>
        <dbReference type="WBParaSite" id="Hba_12391"/>
    </source>
</evidence>
<dbReference type="AlphaFoldDB" id="A0A1I7X4K6"/>
<protein>
    <submittedName>
        <fullName evidence="2">HTH_Tnp_Tc3_1 domain-containing protein</fullName>
    </submittedName>
</protein>
<dbReference type="GO" id="GO:0003676">
    <property type="term" value="F:nucleic acid binding"/>
    <property type="evidence" value="ECO:0007669"/>
    <property type="project" value="InterPro"/>
</dbReference>
<dbReference type="WBParaSite" id="Hba_12391">
    <property type="protein sequence ID" value="Hba_12391"/>
    <property type="gene ID" value="Hba_12391"/>
</dbReference>
<dbReference type="Gene3D" id="3.30.420.10">
    <property type="entry name" value="Ribonuclease H-like superfamily/Ribonuclease H"/>
    <property type="match status" value="1"/>
</dbReference>
<proteinExistence type="predicted"/>
<dbReference type="InterPro" id="IPR036397">
    <property type="entry name" value="RNaseH_sf"/>
</dbReference>